<feature type="domain" description="LsmAD" evidence="4">
    <location>
        <begin position="196"/>
        <end position="262"/>
    </location>
</feature>
<feature type="compositionally biased region" description="Low complexity" evidence="2">
    <location>
        <begin position="315"/>
        <end position="360"/>
    </location>
</feature>
<feature type="compositionally biased region" description="Basic and acidic residues" evidence="2">
    <location>
        <begin position="456"/>
        <end position="469"/>
    </location>
</feature>
<dbReference type="EMBL" id="OA882265">
    <property type="protein sequence ID" value="CAD7274263.1"/>
    <property type="molecule type" value="Genomic_DNA"/>
</dbReference>
<organism evidence="5">
    <name type="scientific">Notodromas monacha</name>
    <dbReference type="NCBI Taxonomy" id="399045"/>
    <lineage>
        <taxon>Eukaryota</taxon>
        <taxon>Metazoa</taxon>
        <taxon>Ecdysozoa</taxon>
        <taxon>Arthropoda</taxon>
        <taxon>Crustacea</taxon>
        <taxon>Oligostraca</taxon>
        <taxon>Ostracoda</taxon>
        <taxon>Podocopa</taxon>
        <taxon>Podocopida</taxon>
        <taxon>Cypridocopina</taxon>
        <taxon>Cypridoidea</taxon>
        <taxon>Cyprididae</taxon>
        <taxon>Notodromas</taxon>
    </lineage>
</organism>
<dbReference type="OrthoDB" id="2275718at2759"/>
<gene>
    <name evidence="5" type="ORF">NMOB1V02_LOCUS2111</name>
</gene>
<feature type="compositionally biased region" description="Polar residues" evidence="2">
    <location>
        <begin position="1043"/>
        <end position="1061"/>
    </location>
</feature>
<evidence type="ECO:0000313" key="6">
    <source>
        <dbReference type="Proteomes" id="UP000678499"/>
    </source>
</evidence>
<feature type="compositionally biased region" description="Gly residues" evidence="2">
    <location>
        <begin position="613"/>
        <end position="624"/>
    </location>
</feature>
<feature type="region of interest" description="Disordered" evidence="2">
    <location>
        <begin position="569"/>
        <end position="590"/>
    </location>
</feature>
<feature type="compositionally biased region" description="Pro residues" evidence="2">
    <location>
        <begin position="863"/>
        <end position="872"/>
    </location>
</feature>
<dbReference type="Proteomes" id="UP000678499">
    <property type="component" value="Unassembled WGS sequence"/>
</dbReference>
<dbReference type="PANTHER" id="PTHR12854:SF7">
    <property type="entry name" value="ATAXIN-2 HOMOLOG"/>
    <property type="match status" value="1"/>
</dbReference>
<dbReference type="InterPro" id="IPR009604">
    <property type="entry name" value="LsmAD_domain"/>
</dbReference>
<dbReference type="GO" id="GO:0003729">
    <property type="term" value="F:mRNA binding"/>
    <property type="evidence" value="ECO:0007669"/>
    <property type="project" value="TreeGrafter"/>
</dbReference>
<comment type="similarity">
    <text evidence="1">Belongs to the ataxin-2 family.</text>
</comment>
<feature type="compositionally biased region" description="Basic residues" evidence="2">
    <location>
        <begin position="1"/>
        <end position="10"/>
    </location>
</feature>
<sequence length="1447" mass="153377">MNSGTRRARQIRQTMKSGKPVTSSQAAPSGARQTPSAADLRSSDAEGIYLGGRFMHTIASLVGTEMSVITSDGKQYQGVFHTVSPRFDVALRLVHLVVGGKPGHLERNLVSEEMVFPASGIARIIVENISLEYATKDITAGFATDGTISGRFNGELQSKDLQPWEGPDDGDDSLMLEDNSNGWDAEEMFRKNAQDFKVKSTYEDDLSGYTVPLRREDTEEFRERERIAALKAAEIEGSLASRANAELENGNEEDQFAAVHRPEKPRIGSPGSGGSGKYVPPSRRKNGADRVGPRGGGGGGSGGGGGGGLRPSPPASAAVAPSVNAGPPQQQQQQPPPQQQQMAPPQVVTAAAIVAGTAHAQPTRPGPDNHKLQKDVRQEKIESSGGLPQRVEASQRRAHLAAEKQQEQSGRGKKPNQSPPGRQGPPSQGGGGSGGGGMGSHHQHHRQPGPNLGGGKSRDTAAELKKFGKDFQLSEGGPPQQQQQQLLQQQQLQQPPQATVPGEEPRNTPGSTPKPGMTAGPNAGGGEPEATPSVASAVSTTDVAPIPDKSIGSTLNPNAKEFVLNPNAKAFTPRSPSTTTPPRVHTPQQQAMMPPGQQIAMTMPHLTGLSLHHGGGPHGPGGQLPGQLGAHGPLPPSASSFPYYLSSPFLPIVPSSHAAAVAAASFQPGKQPRFKGVGGGPGGGPPNHGPGVRQEIPTQAAVTGQPILAASSGGIPGIQQFVNYTPSFPYQFYMMPPGAVPMVPTFNFDGGAQQFAQGAPQQPGMGPGPNSTPRNTPGPPGPPLPPQQQQQQLMFHHQGAPGTPSNNGNGGAGNGGGGGNGAPPTPTSSAGATTPTTSLGPSPGQIVYYPSYPGPHVGGHAGPPQPQAPPQHPHQHPHPHPLSGMFPSGLPFLSACTTNNWHPASAEAFNPFETIVQAIGNLLPKPETPDFVPCETREQCMASDASAVCSDTMHVCVGCRNAGVMCALYFGSQCSRGLQCVGNPVQRCVYWNLTSELVLPGKDLGHDEDTSRIPVSPVDNPLSSTTVAIPKSLLEVSGREASTIRSRNTFGPRTGQRTVPQPGSPAEDHSRSNKAFVDNIPSIQHSSTTTTTQSSLILPLIPTSRDEAISQRKVSPEALELIRQRAVLSRVLSSLSTIGLFLVILGLIYKTHAFKKKMKTHNSREESDDEDTLYEVELGMHPASDFYRVPGRRKNNVYQEVGLATCRGSQEFTEISNELPIQANVPHKVQVVSISGRCIALEPVKNNQNSLLDSSLGSGQFLMRPLVPIHQQLINKNKQNTHIKITVSPNSKDIEEGDNLPSSSSASHSAHPISSAPVSTARSNPAHRKLLTDLPDLQGSYEKLRPGYKTHKRPIAKHLNPLKIRRYRSLSAEEKNQCNLSSNNDKQQRPEYESTLYSPLFPPLWRQLLAPEEDSLPLVADIIRTHESAVKAAKLGAEKNVLFGIGF</sequence>
<feature type="compositionally biased region" description="Low complexity" evidence="2">
    <location>
        <begin position="827"/>
        <end position="844"/>
    </location>
</feature>
<accession>A0A7R9BGN4</accession>
<proteinExistence type="inferred from homology"/>
<evidence type="ECO:0000256" key="1">
    <source>
        <dbReference type="ARBA" id="ARBA00007503"/>
    </source>
</evidence>
<feature type="compositionally biased region" description="Gly residues" evidence="2">
    <location>
        <begin position="427"/>
        <end position="439"/>
    </location>
</feature>
<dbReference type="InterPro" id="IPR045117">
    <property type="entry name" value="ATXN2-like"/>
</dbReference>
<dbReference type="Pfam" id="PF06741">
    <property type="entry name" value="LsmAD"/>
    <property type="match status" value="1"/>
</dbReference>
<evidence type="ECO:0000313" key="5">
    <source>
        <dbReference type="EMBL" id="CAD7274263.1"/>
    </source>
</evidence>
<feature type="region of interest" description="Disordered" evidence="2">
    <location>
        <begin position="671"/>
        <end position="694"/>
    </location>
</feature>
<feature type="compositionally biased region" description="Low complexity" evidence="2">
    <location>
        <begin position="751"/>
        <end position="775"/>
    </location>
</feature>
<dbReference type="SMART" id="SM01272">
    <property type="entry name" value="LsmAD"/>
    <property type="match status" value="1"/>
</dbReference>
<keyword evidence="6" id="KW-1185">Reference proteome</keyword>
<keyword evidence="3" id="KW-1133">Transmembrane helix</keyword>
<feature type="compositionally biased region" description="Polar residues" evidence="2">
    <location>
        <begin position="11"/>
        <end position="36"/>
    </location>
</feature>
<keyword evidence="3" id="KW-0812">Transmembrane</keyword>
<dbReference type="Pfam" id="PF14438">
    <property type="entry name" value="SM-ATX"/>
    <property type="match status" value="1"/>
</dbReference>
<feature type="compositionally biased region" description="Low complexity" evidence="2">
    <location>
        <begin position="478"/>
        <end position="497"/>
    </location>
</feature>
<feature type="compositionally biased region" description="Pro residues" evidence="2">
    <location>
        <begin position="776"/>
        <end position="786"/>
    </location>
</feature>
<evidence type="ECO:0000256" key="2">
    <source>
        <dbReference type="SAM" id="MobiDB-lite"/>
    </source>
</evidence>
<feature type="compositionally biased region" description="Basic and acidic residues" evidence="2">
    <location>
        <begin position="367"/>
        <end position="382"/>
    </location>
</feature>
<feature type="compositionally biased region" description="Low complexity" evidence="2">
    <location>
        <begin position="787"/>
        <end position="807"/>
    </location>
</feature>
<evidence type="ECO:0000259" key="4">
    <source>
        <dbReference type="SMART" id="SM01272"/>
    </source>
</evidence>
<name>A0A7R9BGN4_9CRUS</name>
<evidence type="ECO:0000256" key="3">
    <source>
        <dbReference type="SAM" id="Phobius"/>
    </source>
</evidence>
<keyword evidence="3" id="KW-0472">Membrane</keyword>
<protein>
    <recommendedName>
        <fullName evidence="4">LsmAD domain-containing protein</fullName>
    </recommendedName>
</protein>
<feature type="region of interest" description="Disordered" evidence="2">
    <location>
        <begin position="1287"/>
        <end position="1325"/>
    </location>
</feature>
<feature type="compositionally biased region" description="Low complexity" evidence="2">
    <location>
        <begin position="1301"/>
        <end position="1319"/>
    </location>
</feature>
<feature type="region of interest" description="Disordered" evidence="2">
    <location>
        <begin position="1038"/>
        <end position="1072"/>
    </location>
</feature>
<feature type="compositionally biased region" description="Gly residues" evidence="2">
    <location>
        <begin position="293"/>
        <end position="309"/>
    </location>
</feature>
<feature type="region of interest" description="Disordered" evidence="2">
    <location>
        <begin position="1"/>
        <end position="40"/>
    </location>
</feature>
<feature type="compositionally biased region" description="Gly residues" evidence="2">
    <location>
        <begin position="808"/>
        <end position="821"/>
    </location>
</feature>
<dbReference type="GO" id="GO:0034063">
    <property type="term" value="P:stress granule assembly"/>
    <property type="evidence" value="ECO:0007669"/>
    <property type="project" value="TreeGrafter"/>
</dbReference>
<dbReference type="InterPro" id="IPR025852">
    <property type="entry name" value="SM_dom_ATX"/>
</dbReference>
<dbReference type="PANTHER" id="PTHR12854">
    <property type="entry name" value="ATAXIN 2-RELATED"/>
    <property type="match status" value="1"/>
</dbReference>
<feature type="region of interest" description="Disordered" evidence="2">
    <location>
        <begin position="751"/>
        <end position="884"/>
    </location>
</feature>
<reference evidence="5" key="1">
    <citation type="submission" date="2020-11" db="EMBL/GenBank/DDBJ databases">
        <authorList>
            <person name="Tran Van P."/>
        </authorList>
    </citation>
    <scope>NUCLEOTIDE SEQUENCE</scope>
</reference>
<feature type="region of interest" description="Disordered" evidence="2">
    <location>
        <begin position="612"/>
        <end position="633"/>
    </location>
</feature>
<feature type="transmembrane region" description="Helical" evidence="3">
    <location>
        <begin position="1131"/>
        <end position="1149"/>
    </location>
</feature>
<dbReference type="GO" id="GO:0010494">
    <property type="term" value="C:cytoplasmic stress granule"/>
    <property type="evidence" value="ECO:0007669"/>
    <property type="project" value="TreeGrafter"/>
</dbReference>
<feature type="region of interest" description="Disordered" evidence="2">
    <location>
        <begin position="246"/>
        <end position="539"/>
    </location>
</feature>
<dbReference type="EMBL" id="CAJPEX010000228">
    <property type="protein sequence ID" value="CAG0914415.1"/>
    <property type="molecule type" value="Genomic_DNA"/>
</dbReference>
<feature type="compositionally biased region" description="Low complexity" evidence="2">
    <location>
        <begin position="572"/>
        <end position="590"/>
    </location>
</feature>